<feature type="compositionally biased region" description="Low complexity" evidence="1">
    <location>
        <begin position="52"/>
        <end position="64"/>
    </location>
</feature>
<keyword evidence="2" id="KW-1133">Transmembrane helix</keyword>
<dbReference type="Proteomes" id="UP001201163">
    <property type="component" value="Unassembled WGS sequence"/>
</dbReference>
<evidence type="ECO:0000256" key="2">
    <source>
        <dbReference type="SAM" id="Phobius"/>
    </source>
</evidence>
<feature type="region of interest" description="Disordered" evidence="1">
    <location>
        <begin position="1"/>
        <end position="20"/>
    </location>
</feature>
<dbReference type="EMBL" id="JAKELL010000038">
    <property type="protein sequence ID" value="KAH8989285.1"/>
    <property type="molecule type" value="Genomic_DNA"/>
</dbReference>
<evidence type="ECO:0000313" key="4">
    <source>
        <dbReference type="Proteomes" id="UP001201163"/>
    </source>
</evidence>
<reference evidence="3" key="1">
    <citation type="submission" date="2022-01" db="EMBL/GenBank/DDBJ databases">
        <title>Comparative genomics reveals a dynamic genome evolution in the ectomycorrhizal milk-cap (Lactarius) mushrooms.</title>
        <authorList>
            <consortium name="DOE Joint Genome Institute"/>
            <person name="Lebreton A."/>
            <person name="Tang N."/>
            <person name="Kuo A."/>
            <person name="LaButti K."/>
            <person name="Drula E."/>
            <person name="Barry K."/>
            <person name="Clum A."/>
            <person name="Lipzen A."/>
            <person name="Mousain D."/>
            <person name="Ng V."/>
            <person name="Wang R."/>
            <person name="Wang X."/>
            <person name="Dai Y."/>
            <person name="Henrissat B."/>
            <person name="Grigoriev I.V."/>
            <person name="Guerin-Laguette A."/>
            <person name="Yu F."/>
            <person name="Martin F.M."/>
        </authorList>
    </citation>
    <scope>NUCLEOTIDE SEQUENCE</scope>
    <source>
        <strain evidence="3">QP</strain>
    </source>
</reference>
<sequence>MTNPRTSGTDREDTGRWSGIPNKRRPSFLVVAFSHRCDILRRGRETSTIRSQQQEEPAEQPLPLRSGSLLTKPVMSAYGCVSALFQLAFFPRLVARFGPGRVVVATAVAFGVLYALFPFENMLARDSGTASAVWPLIVLQLVTISVSDMGLSCSVGPDCGFASTVFFEGSVFMFVSSTAPNKRSLGALNGLSQTVVSTQRAVGPVAAAALFASSLHNNVLGRQFANAVLLSLALEAALGKSPSNRFLAFGDPARRAVTTQN</sequence>
<keyword evidence="4" id="KW-1185">Reference proteome</keyword>
<protein>
    <submittedName>
        <fullName evidence="3">Uncharacterized protein</fullName>
    </submittedName>
</protein>
<evidence type="ECO:0000313" key="3">
    <source>
        <dbReference type="EMBL" id="KAH8989285.1"/>
    </source>
</evidence>
<evidence type="ECO:0000256" key="1">
    <source>
        <dbReference type="SAM" id="MobiDB-lite"/>
    </source>
</evidence>
<name>A0AAD4LEG7_9AGAM</name>
<feature type="transmembrane region" description="Helical" evidence="2">
    <location>
        <begin position="100"/>
        <end position="117"/>
    </location>
</feature>
<feature type="region of interest" description="Disordered" evidence="1">
    <location>
        <begin position="45"/>
        <end position="64"/>
    </location>
</feature>
<keyword evidence="2" id="KW-0472">Membrane</keyword>
<organism evidence="3 4">
    <name type="scientific">Lactarius akahatsu</name>
    <dbReference type="NCBI Taxonomy" id="416441"/>
    <lineage>
        <taxon>Eukaryota</taxon>
        <taxon>Fungi</taxon>
        <taxon>Dikarya</taxon>
        <taxon>Basidiomycota</taxon>
        <taxon>Agaricomycotina</taxon>
        <taxon>Agaricomycetes</taxon>
        <taxon>Russulales</taxon>
        <taxon>Russulaceae</taxon>
        <taxon>Lactarius</taxon>
    </lineage>
</organism>
<gene>
    <name evidence="3" type="ORF">EDB92DRAFT_2115372</name>
</gene>
<dbReference type="AlphaFoldDB" id="A0AAD4LEG7"/>
<comment type="caution">
    <text evidence="3">The sequence shown here is derived from an EMBL/GenBank/DDBJ whole genome shotgun (WGS) entry which is preliminary data.</text>
</comment>
<accession>A0AAD4LEG7</accession>
<proteinExistence type="predicted"/>
<keyword evidence="2" id="KW-0812">Transmembrane</keyword>